<dbReference type="AlphaFoldDB" id="A0A023GFS3"/>
<dbReference type="GO" id="GO:0006749">
    <property type="term" value="P:glutathione metabolic process"/>
    <property type="evidence" value="ECO:0007669"/>
    <property type="project" value="TreeGrafter"/>
</dbReference>
<dbReference type="Gene3D" id="1.20.1050.10">
    <property type="match status" value="1"/>
</dbReference>
<dbReference type="SUPFAM" id="SSF52833">
    <property type="entry name" value="Thioredoxin-like"/>
    <property type="match status" value="1"/>
</dbReference>
<dbReference type="PANTHER" id="PTHR43969:SF9">
    <property type="entry name" value="GLUTATHIONE S TRANSFERASE D10, ISOFORM A-RELATED"/>
    <property type="match status" value="1"/>
</dbReference>
<evidence type="ECO:0000259" key="4">
    <source>
        <dbReference type="PROSITE" id="PS50405"/>
    </source>
</evidence>
<reference evidence="5" key="1">
    <citation type="submission" date="2014-03" db="EMBL/GenBank/DDBJ databases">
        <title>The sialotranscriptome of Amblyomma triste, Amblyomma parvum and Amblyomma cajennense ticks, uncovered by 454-based RNA-seq.</title>
        <authorList>
            <person name="Garcia G.R."/>
            <person name="Gardinassi L.G."/>
            <person name="Ribeiro J.M."/>
            <person name="Anatriello E."/>
            <person name="Ferreira B.R."/>
            <person name="Moreira H.N."/>
            <person name="Mafra C."/>
            <person name="Olegario M.M."/>
            <person name="Szabo P.J."/>
            <person name="Miranda-Santos I.K."/>
            <person name="Maruyama S.R."/>
        </authorList>
    </citation>
    <scope>NUCLEOTIDE SEQUENCE</scope>
    <source>
        <strain evidence="5">Mato Grasso do Sul</strain>
        <tissue evidence="5">Salivary glands</tissue>
    </source>
</reference>
<dbReference type="Pfam" id="PF00043">
    <property type="entry name" value="GST_C"/>
    <property type="match status" value="1"/>
</dbReference>
<feature type="domain" description="GST C-terminal" evidence="4">
    <location>
        <begin position="88"/>
        <end position="215"/>
    </location>
</feature>
<name>A0A023GFS3_AMBTT</name>
<dbReference type="SFLD" id="SFLDG00358">
    <property type="entry name" value="Main_(cytGST)"/>
    <property type="match status" value="1"/>
</dbReference>
<feature type="domain" description="GST N-terminal" evidence="3">
    <location>
        <begin position="1"/>
        <end position="82"/>
    </location>
</feature>
<evidence type="ECO:0000256" key="2">
    <source>
        <dbReference type="RuleBase" id="RU003494"/>
    </source>
</evidence>
<dbReference type="PANTHER" id="PTHR43969">
    <property type="entry name" value="GLUTATHIONE S TRANSFERASE D10, ISOFORM A-RELATED"/>
    <property type="match status" value="1"/>
</dbReference>
<sequence length="216" mass="24402">MSITLYNLPGSPPCGFIQALAQLLGIVLNIKNLNFAEKEHLSPEYLKINPFHKVPAIDDDGFTLYESAAIAYYMLRKYAPKSELYPANITSRARIDQILAVLSSNLHPQSAEFYRPRFYFQTKPSAQEVAKFEQNVVKGFEQLLGDGNFAVGDTLTIADLSLVSHLTLALEIDSVNTAKFLKLHSYYQRMKSELPCFEKVFTPVVNHVKQVWANLK</sequence>
<protein>
    <submittedName>
        <fullName evidence="5">Putative glutathione s-transferase</fullName>
    </submittedName>
</protein>
<dbReference type="EMBL" id="GBBM01002502">
    <property type="protein sequence ID" value="JAC32916.1"/>
    <property type="molecule type" value="mRNA"/>
</dbReference>
<dbReference type="InterPro" id="IPR010987">
    <property type="entry name" value="Glutathione-S-Trfase_C-like"/>
</dbReference>
<evidence type="ECO:0000259" key="3">
    <source>
        <dbReference type="PROSITE" id="PS50404"/>
    </source>
</evidence>
<dbReference type="PROSITE" id="PS50404">
    <property type="entry name" value="GST_NTER"/>
    <property type="match status" value="1"/>
</dbReference>
<dbReference type="PROSITE" id="PS50405">
    <property type="entry name" value="GST_CTER"/>
    <property type="match status" value="1"/>
</dbReference>
<proteinExistence type="evidence at transcript level"/>
<dbReference type="GO" id="GO:0004364">
    <property type="term" value="F:glutathione transferase activity"/>
    <property type="evidence" value="ECO:0007669"/>
    <property type="project" value="TreeGrafter"/>
</dbReference>
<comment type="subunit">
    <text evidence="1">Homodimer.</text>
</comment>
<dbReference type="SFLD" id="SFLDS00019">
    <property type="entry name" value="Glutathione_Transferase_(cytos"/>
    <property type="match status" value="1"/>
</dbReference>
<dbReference type="SUPFAM" id="SSF47616">
    <property type="entry name" value="GST C-terminal domain-like"/>
    <property type="match status" value="1"/>
</dbReference>
<dbReference type="InterPro" id="IPR040079">
    <property type="entry name" value="Glutathione_S-Trfase"/>
</dbReference>
<evidence type="ECO:0000313" key="5">
    <source>
        <dbReference type="EMBL" id="JAC32916.1"/>
    </source>
</evidence>
<keyword evidence="5" id="KW-0808">Transferase</keyword>
<comment type="similarity">
    <text evidence="2">Belongs to the GST superfamily.</text>
</comment>
<dbReference type="Pfam" id="PF02798">
    <property type="entry name" value="GST_N"/>
    <property type="match status" value="1"/>
</dbReference>
<dbReference type="InterPro" id="IPR004046">
    <property type="entry name" value="GST_C"/>
</dbReference>
<organism evidence="5">
    <name type="scientific">Amblyomma triste</name>
    <name type="common">Neotropical tick</name>
    <dbReference type="NCBI Taxonomy" id="251400"/>
    <lineage>
        <taxon>Eukaryota</taxon>
        <taxon>Metazoa</taxon>
        <taxon>Ecdysozoa</taxon>
        <taxon>Arthropoda</taxon>
        <taxon>Chelicerata</taxon>
        <taxon>Arachnida</taxon>
        <taxon>Acari</taxon>
        <taxon>Parasitiformes</taxon>
        <taxon>Ixodida</taxon>
        <taxon>Ixodoidea</taxon>
        <taxon>Ixodidae</taxon>
        <taxon>Amblyomminae</taxon>
        <taxon>Amblyomma</taxon>
    </lineage>
</organism>
<evidence type="ECO:0000256" key="1">
    <source>
        <dbReference type="ARBA" id="ARBA00011738"/>
    </source>
</evidence>
<dbReference type="InterPro" id="IPR036282">
    <property type="entry name" value="Glutathione-S-Trfase_C_sf"/>
</dbReference>
<dbReference type="Gene3D" id="3.40.30.10">
    <property type="entry name" value="Glutaredoxin"/>
    <property type="match status" value="1"/>
</dbReference>
<accession>A0A023GFS3</accession>
<dbReference type="InterPro" id="IPR004045">
    <property type="entry name" value="Glutathione_S-Trfase_N"/>
</dbReference>
<dbReference type="InterPro" id="IPR036249">
    <property type="entry name" value="Thioredoxin-like_sf"/>
</dbReference>